<dbReference type="SMART" id="SM00098">
    <property type="entry name" value="alkPPc"/>
    <property type="match status" value="1"/>
</dbReference>
<organism evidence="13 14">
    <name type="scientific">Batrachochytrium dendrobatidis (strain JEL423)</name>
    <dbReference type="NCBI Taxonomy" id="403673"/>
    <lineage>
        <taxon>Eukaryota</taxon>
        <taxon>Fungi</taxon>
        <taxon>Fungi incertae sedis</taxon>
        <taxon>Chytridiomycota</taxon>
        <taxon>Chytridiomycota incertae sedis</taxon>
        <taxon>Chytridiomycetes</taxon>
        <taxon>Rhizophydiales</taxon>
        <taxon>Rhizophydiales incertae sedis</taxon>
        <taxon>Batrachochytrium</taxon>
    </lineage>
</organism>
<dbReference type="PANTHER" id="PTHR11596">
    <property type="entry name" value="ALKALINE PHOSPHATASE"/>
    <property type="match status" value="1"/>
</dbReference>
<evidence type="ECO:0000256" key="10">
    <source>
        <dbReference type="RuleBase" id="RU003946"/>
    </source>
</evidence>
<keyword evidence="12" id="KW-1133">Transmembrane helix</keyword>
<dbReference type="STRING" id="403673.A0A177WBL6"/>
<dbReference type="InterPro" id="IPR017850">
    <property type="entry name" value="Alkaline_phosphatase_core_sf"/>
</dbReference>
<accession>A0A177WBL6</accession>
<evidence type="ECO:0000256" key="8">
    <source>
        <dbReference type="PIRSR" id="PIRSR601952-1"/>
    </source>
</evidence>
<dbReference type="Proteomes" id="UP000077115">
    <property type="component" value="Unassembled WGS sequence"/>
</dbReference>
<evidence type="ECO:0000256" key="11">
    <source>
        <dbReference type="RuleBase" id="RU003947"/>
    </source>
</evidence>
<dbReference type="SUPFAM" id="SSF53649">
    <property type="entry name" value="Alkaline phosphatase-like"/>
    <property type="match status" value="1"/>
</dbReference>
<dbReference type="InterPro" id="IPR018299">
    <property type="entry name" value="Alkaline_phosphatase_AS"/>
</dbReference>
<dbReference type="GO" id="GO:0000329">
    <property type="term" value="C:fungal-type vacuole membrane"/>
    <property type="evidence" value="ECO:0007669"/>
    <property type="project" value="TreeGrafter"/>
</dbReference>
<evidence type="ECO:0000256" key="9">
    <source>
        <dbReference type="PIRSR" id="PIRSR601952-2"/>
    </source>
</evidence>
<feature type="binding site" evidence="9">
    <location>
        <position position="384"/>
    </location>
    <ligand>
        <name>Zn(2+)</name>
        <dbReference type="ChEBI" id="CHEBI:29105"/>
        <label>2</label>
    </ligand>
</feature>
<evidence type="ECO:0000256" key="3">
    <source>
        <dbReference type="ARBA" id="ARBA00022553"/>
    </source>
</evidence>
<comment type="catalytic activity">
    <reaction evidence="11">
        <text>a phosphate monoester + H2O = an alcohol + phosphate</text>
        <dbReference type="Rhea" id="RHEA:15017"/>
        <dbReference type="ChEBI" id="CHEBI:15377"/>
        <dbReference type="ChEBI" id="CHEBI:30879"/>
        <dbReference type="ChEBI" id="CHEBI:43474"/>
        <dbReference type="ChEBI" id="CHEBI:67140"/>
        <dbReference type="EC" id="3.1.3.1"/>
    </reaction>
</comment>
<evidence type="ECO:0000256" key="2">
    <source>
        <dbReference type="ARBA" id="ARBA00012647"/>
    </source>
</evidence>
<feature type="active site" description="Phosphoserine intermediate" evidence="8">
    <location>
        <position position="145"/>
    </location>
</feature>
<evidence type="ECO:0000313" key="14">
    <source>
        <dbReference type="Proteomes" id="UP000077115"/>
    </source>
</evidence>
<protein>
    <recommendedName>
        <fullName evidence="2 11">Alkaline phosphatase</fullName>
        <ecNumber evidence="2 11">3.1.3.1</ecNumber>
    </recommendedName>
</protein>
<dbReference type="PROSITE" id="PS00123">
    <property type="entry name" value="ALKALINE_PHOSPHATASE"/>
    <property type="match status" value="1"/>
</dbReference>
<reference evidence="13 14" key="1">
    <citation type="submission" date="2006-10" db="EMBL/GenBank/DDBJ databases">
        <title>The Genome Sequence of Batrachochytrium dendrobatidis JEL423.</title>
        <authorList>
            <consortium name="The Broad Institute Genome Sequencing Platform"/>
            <person name="Birren B."/>
            <person name="Lander E."/>
            <person name="Galagan J."/>
            <person name="Cuomo C."/>
            <person name="Devon K."/>
            <person name="Jaffe D."/>
            <person name="Butler J."/>
            <person name="Alvarez P."/>
            <person name="Gnerre S."/>
            <person name="Grabherr M."/>
            <person name="Kleber M."/>
            <person name="Mauceli E."/>
            <person name="Brockman W."/>
            <person name="Young S."/>
            <person name="LaButti K."/>
            <person name="Sykes S."/>
            <person name="DeCaprio D."/>
            <person name="Crawford M."/>
            <person name="Koehrsen M."/>
            <person name="Engels R."/>
            <person name="Montgomery P."/>
            <person name="Pearson M."/>
            <person name="Howarth C."/>
            <person name="Larson L."/>
            <person name="White J."/>
            <person name="O'Leary S."/>
            <person name="Kodira C."/>
            <person name="Zeng Q."/>
            <person name="Yandava C."/>
            <person name="Alvarado L."/>
            <person name="Longcore J."/>
            <person name="James T."/>
        </authorList>
    </citation>
    <scope>NUCLEOTIDE SEQUENCE [LARGE SCALE GENOMIC DNA]</scope>
    <source>
        <strain evidence="13 14">JEL423</strain>
    </source>
</reference>
<name>A0A177WBL6_BATDL</name>
<evidence type="ECO:0000256" key="7">
    <source>
        <dbReference type="ARBA" id="ARBA00022842"/>
    </source>
</evidence>
<keyword evidence="5 11" id="KW-0378">Hydrolase</keyword>
<keyword evidence="3" id="KW-0597">Phosphoprotein</keyword>
<dbReference type="VEuPathDB" id="FungiDB:BDEG_20898"/>
<feature type="binding site" evidence="9">
    <location>
        <position position="345"/>
    </location>
    <ligand>
        <name>Zn(2+)</name>
        <dbReference type="ChEBI" id="CHEBI:29105"/>
        <label>2</label>
    </ligand>
</feature>
<dbReference type="Gene3D" id="3.40.720.10">
    <property type="entry name" value="Alkaline Phosphatase, subunit A"/>
    <property type="match status" value="1"/>
</dbReference>
<evidence type="ECO:0000256" key="4">
    <source>
        <dbReference type="ARBA" id="ARBA00022723"/>
    </source>
</evidence>
<keyword evidence="7 9" id="KW-0460">Magnesium</keyword>
<evidence type="ECO:0000256" key="1">
    <source>
        <dbReference type="ARBA" id="ARBA00005984"/>
    </source>
</evidence>
<dbReference type="EC" id="3.1.3.1" evidence="2 11"/>
<dbReference type="AlphaFoldDB" id="A0A177WBL6"/>
<dbReference type="PANTHER" id="PTHR11596:SF5">
    <property type="entry name" value="ALKALINE PHOSPHATASE"/>
    <property type="match status" value="1"/>
</dbReference>
<feature type="binding site" evidence="9">
    <location>
        <position position="336"/>
    </location>
    <ligand>
        <name>Mg(2+)</name>
        <dbReference type="ChEBI" id="CHEBI:18420"/>
    </ligand>
</feature>
<dbReference type="CDD" id="cd16012">
    <property type="entry name" value="ALP"/>
    <property type="match status" value="1"/>
</dbReference>
<proteinExistence type="inferred from homology"/>
<feature type="binding site" evidence="9">
    <location>
        <position position="488"/>
    </location>
    <ligand>
        <name>Zn(2+)</name>
        <dbReference type="ChEBI" id="CHEBI:29105"/>
        <label>2</label>
    </ligand>
</feature>
<dbReference type="PRINTS" id="PR00113">
    <property type="entry name" value="ALKPHPHTASE"/>
</dbReference>
<comment type="cofactor">
    <cofactor evidence="9">
        <name>Zn(2+)</name>
        <dbReference type="ChEBI" id="CHEBI:29105"/>
    </cofactor>
    <text evidence="9">Binds 2 Zn(2+) ions.</text>
</comment>
<feature type="binding site" evidence="9">
    <location>
        <position position="198"/>
    </location>
    <ligand>
        <name>Mg(2+)</name>
        <dbReference type="ChEBI" id="CHEBI:18420"/>
    </ligand>
</feature>
<comment type="similarity">
    <text evidence="1 10">Belongs to the alkaline phosphatase family.</text>
</comment>
<gene>
    <name evidence="13" type="ORF">BDEG_20898</name>
</gene>
<evidence type="ECO:0000256" key="5">
    <source>
        <dbReference type="ARBA" id="ARBA00022801"/>
    </source>
</evidence>
<feature type="binding site" evidence="9">
    <location>
        <position position="341"/>
    </location>
    <ligand>
        <name>Zn(2+)</name>
        <dbReference type="ChEBI" id="CHEBI:29105"/>
        <label>2</label>
    </ligand>
</feature>
<evidence type="ECO:0000256" key="12">
    <source>
        <dbReference type="SAM" id="Phobius"/>
    </source>
</evidence>
<keyword evidence="6 9" id="KW-0862">Zinc</keyword>
<evidence type="ECO:0000256" key="6">
    <source>
        <dbReference type="ARBA" id="ARBA00022833"/>
    </source>
</evidence>
<sequence>MNTKTINSPAADLSPNDLEGAPFLPPALPYEAAKNPSDQLATVSVLGIRLQYRKRNKGYIFLLCMSACLVTVAVITAAGWYLGSLHTRLRRMHKVPVRFGPASQTLARNYNQYLNNLPVGTQLPLDTILVGSSRTRSSSSFVTDSAAGATAFSCALKTYNGAIGVNSNGIPCGTVLEAAKDRGMFTGLVATSRITHATPAAFSAHVGSRNDEDQIALQQLGDYKLGRRVDLMFGGGLCHFLPNSTAESCRTDGIDVMEQARNLGWNVGVGKNYFDQIFFEKSTLPLLNLFTLDHMSYDIDRDDAVEPSLTSMSLKALDLLNKASLEKNTGFFLMIEGSRIDMAAHTNDPSAHIGEILQYNTAISAVKKFVDDHPDTILISTSDHETGGLSVGYQLGPMYPIYAWFPEAITGVKRSAEYIVRQIKQYSGADATNFIKNTVFPKWLNNTDPDPSDVNYLSNTSQPSDQMEYKVGGIVSSWAGLGWSTHGHSAVDVNLYAYGANSKDLFGNHENTDIGNFIIKNLNLDLAKVTQDLNGWKPGNYTKIEEHSIETERHIHAQHNL</sequence>
<reference evidence="13 14" key="2">
    <citation type="submission" date="2016-05" db="EMBL/GenBank/DDBJ databases">
        <title>Lineage-specific infection strategies underlie the spectrum of fungal disease in amphibians.</title>
        <authorList>
            <person name="Cuomo C.A."/>
            <person name="Farrer R.A."/>
            <person name="James T."/>
            <person name="Longcore J."/>
            <person name="Birren B."/>
        </authorList>
    </citation>
    <scope>NUCLEOTIDE SEQUENCE [LARGE SCALE GENOMIC DNA]</scope>
    <source>
        <strain evidence="13 14">JEL423</strain>
    </source>
</reference>
<comment type="cofactor">
    <cofactor evidence="9">
        <name>Mg(2+)</name>
        <dbReference type="ChEBI" id="CHEBI:18420"/>
    </cofactor>
    <text evidence="9">Binds 1 Mg(2+) ion.</text>
</comment>
<dbReference type="eggNOG" id="KOG4126">
    <property type="taxonomic scope" value="Eukaryota"/>
</dbReference>
<evidence type="ECO:0000313" key="13">
    <source>
        <dbReference type="EMBL" id="OAJ36761.1"/>
    </source>
</evidence>
<keyword evidence="12" id="KW-0472">Membrane</keyword>
<dbReference type="GO" id="GO:0046872">
    <property type="term" value="F:metal ion binding"/>
    <property type="evidence" value="ECO:0007669"/>
    <property type="project" value="UniProtKB-KW"/>
</dbReference>
<feature type="transmembrane region" description="Helical" evidence="12">
    <location>
        <begin position="59"/>
        <end position="82"/>
    </location>
</feature>
<dbReference type="InterPro" id="IPR001952">
    <property type="entry name" value="Alkaline_phosphatase"/>
</dbReference>
<dbReference type="GO" id="GO:0004035">
    <property type="term" value="F:alkaline phosphatase activity"/>
    <property type="evidence" value="ECO:0007669"/>
    <property type="project" value="UniProtKB-EC"/>
</dbReference>
<keyword evidence="12" id="KW-0812">Transmembrane</keyword>
<feature type="binding site" evidence="9">
    <location>
        <position position="196"/>
    </location>
    <ligand>
        <name>Mg(2+)</name>
        <dbReference type="ChEBI" id="CHEBI:18420"/>
    </ligand>
</feature>
<dbReference type="Pfam" id="PF00245">
    <property type="entry name" value="Alk_phosphatase"/>
    <property type="match status" value="1"/>
</dbReference>
<dbReference type="OrthoDB" id="7392499at2759"/>
<feature type="binding site" evidence="9">
    <location>
        <position position="383"/>
    </location>
    <ligand>
        <name>Zn(2+)</name>
        <dbReference type="ChEBI" id="CHEBI:29105"/>
        <label>2</label>
    </ligand>
</feature>
<dbReference type="Gene3D" id="1.10.60.40">
    <property type="match status" value="1"/>
</dbReference>
<keyword evidence="4 9" id="KW-0479">Metal-binding</keyword>
<dbReference type="EMBL" id="DS022300">
    <property type="protein sequence ID" value="OAJ36761.1"/>
    <property type="molecule type" value="Genomic_DNA"/>
</dbReference>